<evidence type="ECO:0000256" key="6">
    <source>
        <dbReference type="HAMAP-Rule" id="MF_01401"/>
    </source>
</evidence>
<dbReference type="SUPFAM" id="SSF55068">
    <property type="entry name" value="Peptide methionine sulfoxide reductase"/>
    <property type="match status" value="1"/>
</dbReference>
<evidence type="ECO:0000256" key="5">
    <source>
        <dbReference type="ARBA" id="ARBA00048782"/>
    </source>
</evidence>
<dbReference type="Proteomes" id="UP001225134">
    <property type="component" value="Unassembled WGS sequence"/>
</dbReference>
<dbReference type="PROSITE" id="PS51790">
    <property type="entry name" value="MSRB"/>
    <property type="match status" value="1"/>
</dbReference>
<dbReference type="InterPro" id="IPR011057">
    <property type="entry name" value="Mss4-like_sf"/>
</dbReference>
<dbReference type="InterPro" id="IPR002569">
    <property type="entry name" value="Met_Sox_Rdtase_MsrA_dom"/>
</dbReference>
<dbReference type="Pfam" id="PF01625">
    <property type="entry name" value="PMSR"/>
    <property type="match status" value="1"/>
</dbReference>
<evidence type="ECO:0000313" key="8">
    <source>
        <dbReference type="EMBL" id="MDK9580167.1"/>
    </source>
</evidence>
<dbReference type="EC" id="1.8.4.11" evidence="6"/>
<evidence type="ECO:0000259" key="7">
    <source>
        <dbReference type="PROSITE" id="PS51790"/>
    </source>
</evidence>
<dbReference type="PANTHER" id="PTHR42799:SF2">
    <property type="entry name" value="MITOCHONDRIAL PEPTIDE METHIONINE SULFOXIDE REDUCTASE"/>
    <property type="match status" value="1"/>
</dbReference>
<evidence type="ECO:0000256" key="3">
    <source>
        <dbReference type="ARBA" id="ARBA00047806"/>
    </source>
</evidence>
<comment type="catalytic activity">
    <reaction evidence="4">
        <text>L-methionyl-[protein] + [thioredoxin]-disulfide + H2O = L-methionyl-(R)-S-oxide-[protein] + [thioredoxin]-dithiol</text>
        <dbReference type="Rhea" id="RHEA:24164"/>
        <dbReference type="Rhea" id="RHEA-COMP:10698"/>
        <dbReference type="Rhea" id="RHEA-COMP:10700"/>
        <dbReference type="Rhea" id="RHEA-COMP:12313"/>
        <dbReference type="Rhea" id="RHEA-COMP:12314"/>
        <dbReference type="ChEBI" id="CHEBI:15377"/>
        <dbReference type="ChEBI" id="CHEBI:16044"/>
        <dbReference type="ChEBI" id="CHEBI:29950"/>
        <dbReference type="ChEBI" id="CHEBI:45764"/>
        <dbReference type="ChEBI" id="CHEBI:50058"/>
        <dbReference type="EC" id="1.8.4.12"/>
    </reaction>
</comment>
<dbReference type="NCBIfam" id="TIGR00401">
    <property type="entry name" value="msrA"/>
    <property type="match status" value="1"/>
</dbReference>
<evidence type="ECO:0000313" key="9">
    <source>
        <dbReference type="Proteomes" id="UP001225134"/>
    </source>
</evidence>
<dbReference type="Pfam" id="PF01641">
    <property type="entry name" value="SelR"/>
    <property type="match status" value="1"/>
</dbReference>
<accession>A0ABT7HJF3</accession>
<evidence type="ECO:0000256" key="2">
    <source>
        <dbReference type="ARBA" id="ARBA00023268"/>
    </source>
</evidence>
<evidence type="ECO:0000256" key="4">
    <source>
        <dbReference type="ARBA" id="ARBA00048488"/>
    </source>
</evidence>
<dbReference type="GO" id="GO:0008113">
    <property type="term" value="F:peptide-methionine (S)-S-oxide reductase activity"/>
    <property type="evidence" value="ECO:0007669"/>
    <property type="project" value="UniProtKB-EC"/>
</dbReference>
<sequence>MKEIYLAAGCFWGTQAYFKKIEGVIKTTVGYANGLTEHTDYEHVFETDHAETLKIIYDESKISLRKLLLYYFRVIDPTSINKQGNDEGRQYRTGIYYVDKEDLALINEIINEMKQKYGLIAVEVKELKNFIKAEEYHQDYLDKHPKAYCHIDLNLANLDDLSYRVMKENYTEFPNSSELNAEFRKGIYVDKLTKVPLFSSSEKFDAGCGWPSFRKPIVTDAVEYLKDNSYGMDRIEVRSSSGNNHLGHVFDESQGLRYCINGASLEFIPYEEMEKRGYKEYMKFV</sequence>
<protein>
    <recommendedName>
        <fullName evidence="6">Peptide methionine sulfoxide reductase MsrA</fullName>
        <shortName evidence="6">Protein-methionine-S-oxide reductase</shortName>
        <ecNumber evidence="6">1.8.4.11</ecNumber>
    </recommendedName>
    <alternativeName>
        <fullName evidence="6">Peptide-methionine (S)-S-oxide reductase</fullName>
        <shortName evidence="6">Peptide Met(O) reductase</shortName>
    </alternativeName>
</protein>
<name>A0ABT7HJF3_9FUSO</name>
<keyword evidence="2" id="KW-0511">Multifunctional enzyme</keyword>
<organism evidence="8 9">
    <name type="scientific">Sneathia sanguinegens</name>
    <dbReference type="NCBI Taxonomy" id="40543"/>
    <lineage>
        <taxon>Bacteria</taxon>
        <taxon>Fusobacteriati</taxon>
        <taxon>Fusobacteriota</taxon>
        <taxon>Fusobacteriia</taxon>
        <taxon>Fusobacteriales</taxon>
        <taxon>Leptotrichiaceae</taxon>
        <taxon>Sneathia</taxon>
    </lineage>
</organism>
<dbReference type="HAMAP" id="MF_01401">
    <property type="entry name" value="MsrA"/>
    <property type="match status" value="1"/>
</dbReference>
<comment type="catalytic activity">
    <reaction evidence="3 6">
        <text>L-methionyl-[protein] + [thioredoxin]-disulfide + H2O = L-methionyl-(S)-S-oxide-[protein] + [thioredoxin]-dithiol</text>
        <dbReference type="Rhea" id="RHEA:14217"/>
        <dbReference type="Rhea" id="RHEA-COMP:10698"/>
        <dbReference type="Rhea" id="RHEA-COMP:10700"/>
        <dbReference type="Rhea" id="RHEA-COMP:12313"/>
        <dbReference type="Rhea" id="RHEA-COMP:12315"/>
        <dbReference type="ChEBI" id="CHEBI:15377"/>
        <dbReference type="ChEBI" id="CHEBI:16044"/>
        <dbReference type="ChEBI" id="CHEBI:29950"/>
        <dbReference type="ChEBI" id="CHEBI:44120"/>
        <dbReference type="ChEBI" id="CHEBI:50058"/>
        <dbReference type="EC" id="1.8.4.11"/>
    </reaction>
</comment>
<keyword evidence="9" id="KW-1185">Reference proteome</keyword>
<comment type="similarity">
    <text evidence="6">Belongs to the MsrA Met sulfoxide reductase family.</text>
</comment>
<comment type="catalytic activity">
    <reaction evidence="5 6">
        <text>[thioredoxin]-disulfide + L-methionine + H2O = L-methionine (S)-S-oxide + [thioredoxin]-dithiol</text>
        <dbReference type="Rhea" id="RHEA:19993"/>
        <dbReference type="Rhea" id="RHEA-COMP:10698"/>
        <dbReference type="Rhea" id="RHEA-COMP:10700"/>
        <dbReference type="ChEBI" id="CHEBI:15377"/>
        <dbReference type="ChEBI" id="CHEBI:29950"/>
        <dbReference type="ChEBI" id="CHEBI:50058"/>
        <dbReference type="ChEBI" id="CHEBI:57844"/>
        <dbReference type="ChEBI" id="CHEBI:58772"/>
        <dbReference type="EC" id="1.8.4.11"/>
    </reaction>
</comment>
<comment type="function">
    <text evidence="6">Has an important function as a repair enzyme for proteins that have been inactivated by oxidation. Catalyzes the reversible oxidation-reduction of methionine sulfoxide in proteins to methionine.</text>
</comment>
<dbReference type="SUPFAM" id="SSF51316">
    <property type="entry name" value="Mss4-like"/>
    <property type="match status" value="1"/>
</dbReference>
<feature type="domain" description="MsrB" evidence="7">
    <location>
        <begin position="151"/>
        <end position="270"/>
    </location>
</feature>
<dbReference type="NCBIfam" id="TIGR00357">
    <property type="entry name" value="peptide-methionine (R)-S-oxide reductase MsrB"/>
    <property type="match status" value="1"/>
</dbReference>
<dbReference type="Gene3D" id="2.170.150.20">
    <property type="entry name" value="Peptide methionine sulfoxide reductase"/>
    <property type="match status" value="1"/>
</dbReference>
<dbReference type="PANTHER" id="PTHR42799">
    <property type="entry name" value="MITOCHONDRIAL PEPTIDE METHIONINE SULFOXIDE REDUCTASE"/>
    <property type="match status" value="1"/>
</dbReference>
<reference evidence="8 9" key="1">
    <citation type="submission" date="2023-06" db="EMBL/GenBank/DDBJ databases">
        <title>Antibody response to the Sneathia vaginalis cytopathogenic toxin A during pregnancy.</title>
        <authorList>
            <person name="Mccoy Z.T."/>
            <person name="Serrano M.G."/>
            <person name="Spaine K."/>
            <person name="Edwards D.J."/>
            <person name="Buck G.A."/>
            <person name="Jefferson K."/>
        </authorList>
    </citation>
    <scope>NUCLEOTIDE SEQUENCE [LARGE SCALE GENOMIC DNA]</scope>
    <source>
        <strain evidence="8 9">CCUG 42621</strain>
    </source>
</reference>
<dbReference type="InterPro" id="IPR002579">
    <property type="entry name" value="Met_Sox_Rdtase_MsrB_dom"/>
</dbReference>
<evidence type="ECO:0000256" key="1">
    <source>
        <dbReference type="ARBA" id="ARBA00023002"/>
    </source>
</evidence>
<keyword evidence="1 6" id="KW-0560">Oxidoreductase</keyword>
<dbReference type="InterPro" id="IPR036509">
    <property type="entry name" value="Met_Sox_Rdtase_MsrA_sf"/>
</dbReference>
<comment type="caution">
    <text evidence="8">The sequence shown here is derived from an EMBL/GenBank/DDBJ whole genome shotgun (WGS) entry which is preliminary data.</text>
</comment>
<gene>
    <name evidence="6 8" type="primary">msrA</name>
    <name evidence="8" type="ORF">QQA45_01335</name>
</gene>
<dbReference type="EMBL" id="JASSPP010000001">
    <property type="protein sequence ID" value="MDK9580167.1"/>
    <property type="molecule type" value="Genomic_DNA"/>
</dbReference>
<dbReference type="RefSeq" id="WP_285152543.1">
    <property type="nucleotide sequence ID" value="NZ_JASSPP010000001.1"/>
</dbReference>
<feature type="active site" evidence="6">
    <location>
        <position position="10"/>
    </location>
</feature>
<dbReference type="InterPro" id="IPR050162">
    <property type="entry name" value="MsrA_MetSO_reductase"/>
</dbReference>
<dbReference type="Gene3D" id="3.30.1060.10">
    <property type="entry name" value="Peptide methionine sulphoxide reductase MsrA"/>
    <property type="match status" value="1"/>
</dbReference>
<proteinExistence type="inferred from homology"/>